<dbReference type="InterPro" id="IPR006620">
    <property type="entry name" value="Pro_4_hyd_alph"/>
</dbReference>
<dbReference type="AlphaFoldDB" id="E4U2W8"/>
<dbReference type="Proteomes" id="UP000008721">
    <property type="component" value="Chromosome"/>
</dbReference>
<evidence type="ECO:0000259" key="6">
    <source>
        <dbReference type="SMART" id="SM00702"/>
    </source>
</evidence>
<keyword evidence="8" id="KW-1185">Reference proteome</keyword>
<dbReference type="GO" id="GO:0051213">
    <property type="term" value="F:dioxygenase activity"/>
    <property type="evidence" value="ECO:0007669"/>
    <property type="project" value="UniProtKB-KW"/>
</dbReference>
<dbReference type="GO" id="GO:0005506">
    <property type="term" value="F:iron ion binding"/>
    <property type="evidence" value="ECO:0007669"/>
    <property type="project" value="InterPro"/>
</dbReference>
<dbReference type="HOGENOM" id="CLU_1194390_0_0_7"/>
<sequence>MHQISNYVYARDELLEWDIPTARLPNPYHDFPYMVLEGVLSPTECRAITGAALSDKEAVQAELRGKSLDTAIRKTDIHTLSPEHRTIYDRRFEAVRHEIEDFFALSLTKATDVQVLGYESGSFYLKHSDDASELRDHEGNVIGYRTVAPERKLTTVLFTTSYTPHPTDSDHFSGGELLFNYLCDAHGNTITLRPEAGDMVVFLSNPYFSHEVLPVKEGFRLSLVQWHDALII</sequence>
<accession>E4U2W8</accession>
<keyword evidence="4" id="KW-0560">Oxidoreductase</keyword>
<comment type="cofactor">
    <cofactor evidence="1">
        <name>L-ascorbate</name>
        <dbReference type="ChEBI" id="CHEBI:38290"/>
    </cofactor>
</comment>
<dbReference type="InterPro" id="IPR045054">
    <property type="entry name" value="P4HA-like"/>
</dbReference>
<name>E4U2W8_SULKY</name>
<dbReference type="KEGG" id="sku:Sulku_2072"/>
<feature type="domain" description="Prolyl 4-hydroxylase alpha subunit" evidence="6">
    <location>
        <begin position="31"/>
        <end position="228"/>
    </location>
</feature>
<evidence type="ECO:0000313" key="7">
    <source>
        <dbReference type="EMBL" id="ADR34732.1"/>
    </source>
</evidence>
<dbReference type="Pfam" id="PF13640">
    <property type="entry name" value="2OG-FeII_Oxy_3"/>
    <property type="match status" value="1"/>
</dbReference>
<dbReference type="GO" id="GO:0031418">
    <property type="term" value="F:L-ascorbic acid binding"/>
    <property type="evidence" value="ECO:0007669"/>
    <property type="project" value="InterPro"/>
</dbReference>
<reference evidence="7 8" key="1">
    <citation type="journal article" date="2012" name="Stand. Genomic Sci.">
        <title>Complete genome sequence of the sulfur compounds oxidizing chemolithoautotroph Sulfuricurvum kujiense type strain (YK-1(T)).</title>
        <authorList>
            <person name="Han C."/>
            <person name="Kotsyurbenko O."/>
            <person name="Chertkov O."/>
            <person name="Held B."/>
            <person name="Lapidus A."/>
            <person name="Nolan M."/>
            <person name="Lucas S."/>
            <person name="Hammon N."/>
            <person name="Deshpande S."/>
            <person name="Cheng J.F."/>
            <person name="Tapia R."/>
            <person name="Goodwin L.A."/>
            <person name="Pitluck S."/>
            <person name="Liolios K."/>
            <person name="Pagani I."/>
            <person name="Ivanova N."/>
            <person name="Mavromatis K."/>
            <person name="Mikhailova N."/>
            <person name="Pati A."/>
            <person name="Chen A."/>
            <person name="Palaniappan K."/>
            <person name="Land M."/>
            <person name="Hauser L."/>
            <person name="Chang Y.J."/>
            <person name="Jeffries C.D."/>
            <person name="Brambilla E.M."/>
            <person name="Rohde M."/>
            <person name="Spring S."/>
            <person name="Sikorski J."/>
            <person name="Goker M."/>
            <person name="Woyke T."/>
            <person name="Bristow J."/>
            <person name="Eisen J.A."/>
            <person name="Markowitz V."/>
            <person name="Hugenholtz P."/>
            <person name="Kyrpides N.C."/>
            <person name="Klenk H.P."/>
            <person name="Detter J.C."/>
        </authorList>
    </citation>
    <scope>NUCLEOTIDE SEQUENCE [LARGE SCALE GENOMIC DNA]</scope>
    <source>
        <strain evidence="8">ATCC BAA-921 / DSM 16994 / JCM 11577 / YK-1</strain>
    </source>
</reference>
<keyword evidence="5" id="KW-0408">Iron</keyword>
<dbReference type="PANTHER" id="PTHR10869:SF246">
    <property type="entry name" value="TRANSMEMBRANE PROLYL 4-HYDROXYLASE"/>
    <property type="match status" value="1"/>
</dbReference>
<evidence type="ECO:0000256" key="4">
    <source>
        <dbReference type="ARBA" id="ARBA00023002"/>
    </source>
</evidence>
<evidence type="ECO:0000256" key="3">
    <source>
        <dbReference type="ARBA" id="ARBA00022964"/>
    </source>
</evidence>
<keyword evidence="2" id="KW-0479">Metal-binding</keyword>
<evidence type="ECO:0000256" key="5">
    <source>
        <dbReference type="ARBA" id="ARBA00023004"/>
    </source>
</evidence>
<evidence type="ECO:0000313" key="8">
    <source>
        <dbReference type="Proteomes" id="UP000008721"/>
    </source>
</evidence>
<evidence type="ECO:0000256" key="1">
    <source>
        <dbReference type="ARBA" id="ARBA00001961"/>
    </source>
</evidence>
<dbReference type="eggNOG" id="COG3751">
    <property type="taxonomic scope" value="Bacteria"/>
</dbReference>
<dbReference type="GO" id="GO:0016705">
    <property type="term" value="F:oxidoreductase activity, acting on paired donors, with incorporation or reduction of molecular oxygen"/>
    <property type="evidence" value="ECO:0007669"/>
    <property type="project" value="InterPro"/>
</dbReference>
<dbReference type="RefSeq" id="WP_013460929.1">
    <property type="nucleotide sequence ID" value="NC_014762.1"/>
</dbReference>
<dbReference type="InterPro" id="IPR044862">
    <property type="entry name" value="Pro_4_hyd_alph_FE2OG_OXY"/>
</dbReference>
<keyword evidence="3" id="KW-0223">Dioxygenase</keyword>
<dbReference type="OrthoDB" id="5347328at2"/>
<evidence type="ECO:0000256" key="2">
    <source>
        <dbReference type="ARBA" id="ARBA00022723"/>
    </source>
</evidence>
<protein>
    <submittedName>
        <fullName evidence="7">2OG-Fe(II) oxygenase</fullName>
    </submittedName>
</protein>
<dbReference type="PANTHER" id="PTHR10869">
    <property type="entry name" value="PROLYL 4-HYDROXYLASE ALPHA SUBUNIT"/>
    <property type="match status" value="1"/>
</dbReference>
<dbReference type="Gene3D" id="2.60.120.620">
    <property type="entry name" value="q2cbj1_9rhob like domain"/>
    <property type="match status" value="1"/>
</dbReference>
<proteinExistence type="predicted"/>
<gene>
    <name evidence="7" type="ordered locus">Sulku_2072</name>
</gene>
<dbReference type="SMART" id="SM00702">
    <property type="entry name" value="P4Hc"/>
    <property type="match status" value="1"/>
</dbReference>
<dbReference type="EMBL" id="CP002355">
    <property type="protein sequence ID" value="ADR34732.1"/>
    <property type="molecule type" value="Genomic_DNA"/>
</dbReference>
<dbReference type="STRING" id="709032.Sulku_2072"/>
<organism evidence="7 8">
    <name type="scientific">Sulfuricurvum kujiense (strain ATCC BAA-921 / DSM 16994 / JCM 11577 / YK-1)</name>
    <dbReference type="NCBI Taxonomy" id="709032"/>
    <lineage>
        <taxon>Bacteria</taxon>
        <taxon>Pseudomonadati</taxon>
        <taxon>Campylobacterota</taxon>
        <taxon>Epsilonproteobacteria</taxon>
        <taxon>Campylobacterales</taxon>
        <taxon>Sulfurimonadaceae</taxon>
        <taxon>Sulfuricurvum</taxon>
    </lineage>
</organism>